<dbReference type="InterPro" id="IPR046947">
    <property type="entry name" value="LytR-like"/>
</dbReference>
<dbReference type="AlphaFoldDB" id="A0A3N4PXE2"/>
<evidence type="ECO:0000256" key="1">
    <source>
        <dbReference type="PROSITE-ProRule" id="PRU00169"/>
    </source>
</evidence>
<organism evidence="4 5">
    <name type="scientific">Chitinophaga lutea</name>
    <dbReference type="NCBI Taxonomy" id="2488634"/>
    <lineage>
        <taxon>Bacteria</taxon>
        <taxon>Pseudomonadati</taxon>
        <taxon>Bacteroidota</taxon>
        <taxon>Chitinophagia</taxon>
        <taxon>Chitinophagales</taxon>
        <taxon>Chitinophagaceae</taxon>
        <taxon>Chitinophaga</taxon>
    </lineage>
</organism>
<comment type="caution">
    <text evidence="4">The sequence shown here is derived from an EMBL/GenBank/DDBJ whole genome shotgun (WGS) entry which is preliminary data.</text>
</comment>
<protein>
    <submittedName>
        <fullName evidence="4">DNA-binding response regulator</fullName>
    </submittedName>
</protein>
<keyword evidence="1" id="KW-0597">Phosphoprotein</keyword>
<evidence type="ECO:0000259" key="3">
    <source>
        <dbReference type="PROSITE" id="PS50930"/>
    </source>
</evidence>
<dbReference type="Pfam" id="PF04397">
    <property type="entry name" value="LytTR"/>
    <property type="match status" value="1"/>
</dbReference>
<evidence type="ECO:0000313" key="5">
    <source>
        <dbReference type="Proteomes" id="UP000278351"/>
    </source>
</evidence>
<dbReference type="SUPFAM" id="SSF52172">
    <property type="entry name" value="CheY-like"/>
    <property type="match status" value="1"/>
</dbReference>
<dbReference type="InterPro" id="IPR007492">
    <property type="entry name" value="LytTR_DNA-bd_dom"/>
</dbReference>
<accession>A0A3N4PXE2</accession>
<dbReference type="GO" id="GO:0000156">
    <property type="term" value="F:phosphorelay response regulator activity"/>
    <property type="evidence" value="ECO:0007669"/>
    <property type="project" value="InterPro"/>
</dbReference>
<dbReference type="SMART" id="SM00850">
    <property type="entry name" value="LytTR"/>
    <property type="match status" value="1"/>
</dbReference>
<dbReference type="SMART" id="SM00448">
    <property type="entry name" value="REC"/>
    <property type="match status" value="1"/>
</dbReference>
<dbReference type="EMBL" id="RPDH01000002">
    <property type="protein sequence ID" value="RPE08340.1"/>
    <property type="molecule type" value="Genomic_DNA"/>
</dbReference>
<proteinExistence type="predicted"/>
<name>A0A3N4PXE2_9BACT</name>
<dbReference type="Proteomes" id="UP000278351">
    <property type="component" value="Unassembled WGS sequence"/>
</dbReference>
<gene>
    <name evidence="4" type="ORF">EGT74_14905</name>
</gene>
<sequence>MTIRCLIVDDEPLARKGLKEYIEDVPFLELAGECDSPVKAAAILQTQPVQLLFLDVQMPRMTGIEFLRSLPQPPLVIFTTAHPDYAVESFELNALDYLLKPISFERFMKAVMKARAYMDVHQKKDADYFFIKCDNKLEKINFQDVLFVEALQNYVAVHTTQRKFTTYLTFKGVEEYLPAERFIKVHKSFIVAVDKIDSIDGNELVIGQHHIPISRNLKDEVMEKILNKRYLRR</sequence>
<dbReference type="PANTHER" id="PTHR37299:SF1">
    <property type="entry name" value="STAGE 0 SPORULATION PROTEIN A HOMOLOG"/>
    <property type="match status" value="1"/>
</dbReference>
<reference evidence="4 5" key="1">
    <citation type="submission" date="2018-11" db="EMBL/GenBank/DDBJ databases">
        <title>Chitinophaga lutea sp.nov., isolate from arsenic contaminated soil.</title>
        <authorList>
            <person name="Zong Y."/>
        </authorList>
    </citation>
    <scope>NUCLEOTIDE SEQUENCE [LARGE SCALE GENOMIC DNA]</scope>
    <source>
        <strain evidence="4 5">ZY74</strain>
    </source>
</reference>
<dbReference type="PROSITE" id="PS50110">
    <property type="entry name" value="RESPONSE_REGULATORY"/>
    <property type="match status" value="1"/>
</dbReference>
<evidence type="ECO:0000259" key="2">
    <source>
        <dbReference type="PROSITE" id="PS50110"/>
    </source>
</evidence>
<dbReference type="RefSeq" id="WP_123847343.1">
    <property type="nucleotide sequence ID" value="NZ_RPDH01000002.1"/>
</dbReference>
<feature type="domain" description="Response regulatory" evidence="2">
    <location>
        <begin position="4"/>
        <end position="115"/>
    </location>
</feature>
<evidence type="ECO:0000313" key="4">
    <source>
        <dbReference type="EMBL" id="RPE08340.1"/>
    </source>
</evidence>
<dbReference type="InterPro" id="IPR011006">
    <property type="entry name" value="CheY-like_superfamily"/>
</dbReference>
<dbReference type="PROSITE" id="PS50930">
    <property type="entry name" value="HTH_LYTTR"/>
    <property type="match status" value="1"/>
</dbReference>
<dbReference type="FunFam" id="3.40.50.2300:FF:000051">
    <property type="entry name" value="Two-component response regulator yehT"/>
    <property type="match status" value="1"/>
</dbReference>
<keyword evidence="5" id="KW-1185">Reference proteome</keyword>
<dbReference type="Pfam" id="PF00072">
    <property type="entry name" value="Response_reg"/>
    <property type="match status" value="1"/>
</dbReference>
<feature type="domain" description="HTH LytTR-type" evidence="3">
    <location>
        <begin position="129"/>
        <end position="227"/>
    </location>
</feature>
<dbReference type="Gene3D" id="3.40.50.2300">
    <property type="match status" value="1"/>
</dbReference>
<keyword evidence="4" id="KW-0238">DNA-binding</keyword>
<dbReference type="GO" id="GO:0003677">
    <property type="term" value="F:DNA binding"/>
    <property type="evidence" value="ECO:0007669"/>
    <property type="project" value="UniProtKB-KW"/>
</dbReference>
<feature type="modified residue" description="4-aspartylphosphate" evidence="1">
    <location>
        <position position="55"/>
    </location>
</feature>
<dbReference type="InterPro" id="IPR001789">
    <property type="entry name" value="Sig_transdc_resp-reg_receiver"/>
</dbReference>
<dbReference type="PANTHER" id="PTHR37299">
    <property type="entry name" value="TRANSCRIPTIONAL REGULATOR-RELATED"/>
    <property type="match status" value="1"/>
</dbReference>
<dbReference type="OrthoDB" id="9787344at2"/>
<dbReference type="Gene3D" id="2.40.50.1020">
    <property type="entry name" value="LytTr DNA-binding domain"/>
    <property type="match status" value="1"/>
</dbReference>